<feature type="domain" description="WxL Interacting Protein peptidoglycan binding" evidence="3">
    <location>
        <begin position="35"/>
        <end position="154"/>
    </location>
</feature>
<evidence type="ECO:0000256" key="2">
    <source>
        <dbReference type="SAM" id="Phobius"/>
    </source>
</evidence>
<feature type="compositionally biased region" description="Basic residues" evidence="1">
    <location>
        <begin position="367"/>
        <end position="378"/>
    </location>
</feature>
<organism evidence="5 6">
    <name type="scientific">Enterococcus wangshanyuanii</name>
    <dbReference type="NCBI Taxonomy" id="2005703"/>
    <lineage>
        <taxon>Bacteria</taxon>
        <taxon>Bacillati</taxon>
        <taxon>Bacillota</taxon>
        <taxon>Bacilli</taxon>
        <taxon>Lactobacillales</taxon>
        <taxon>Enterococcaceae</taxon>
        <taxon>Enterococcus</taxon>
    </lineage>
</organism>
<sequence length="378" mass="43360">MTIKQKNIRLLIMKISFFVGLCLTIITTETSFAVSIKPILPNNQSDSGATYYDLRMKPGQEQELKLEVSNPSDIEQELAIELNDATTNLSGDIDYSDRSKQVTRDKSLTVSFKDIAQAESKTVVPAHEKRIITVQLKMPPEQFDGMVLGGIKISSIESRQSQSNDQGRKKIYIVAVKLTETDTPVMANLNLLQVLPKKADGKQTLQVTVQNDQAVNIEELEYTATITEQDSDTVLYQTKQSNYRMAPNSSTTFIIADEVNALKPTGRYSLQLTVKSKDTDQEWKWDKGFEIAKEAETHQKNSNHLMIYIVICSITLVFLFIFLITLLLLRRRRQRQYEAALYQKKRKRKRRKKSQPNKKKSPESKQKRIKKIKKDKHR</sequence>
<feature type="compositionally biased region" description="Basic residues" evidence="1">
    <location>
        <begin position="343"/>
        <end position="359"/>
    </location>
</feature>
<dbReference type="InterPro" id="IPR010317">
    <property type="entry name" value="WxLIP_PGBD"/>
</dbReference>
<keyword evidence="2" id="KW-0812">Transmembrane</keyword>
<evidence type="ECO:0008006" key="7">
    <source>
        <dbReference type="Google" id="ProtNLM"/>
    </source>
</evidence>
<keyword evidence="2" id="KW-1133">Transmembrane helix</keyword>
<evidence type="ECO:0000259" key="4">
    <source>
        <dbReference type="Pfam" id="PF11797"/>
    </source>
</evidence>
<feature type="transmembrane region" description="Helical" evidence="2">
    <location>
        <begin position="305"/>
        <end position="329"/>
    </location>
</feature>
<gene>
    <name evidence="5" type="ORF">GCM10011573_27370</name>
</gene>
<dbReference type="Proteomes" id="UP000630615">
    <property type="component" value="Unassembled WGS sequence"/>
</dbReference>
<reference evidence="6" key="1">
    <citation type="journal article" date="2019" name="Int. J. Syst. Evol. Microbiol.">
        <title>The Global Catalogue of Microorganisms (GCM) 10K type strain sequencing project: providing services to taxonomists for standard genome sequencing and annotation.</title>
        <authorList>
            <consortium name="The Broad Institute Genomics Platform"/>
            <consortium name="The Broad Institute Genome Sequencing Center for Infectious Disease"/>
            <person name="Wu L."/>
            <person name="Ma J."/>
        </authorList>
    </citation>
    <scope>NUCLEOTIDE SEQUENCE [LARGE SCALE GENOMIC DNA]</scope>
    <source>
        <strain evidence="6">CGMCC 1.15942</strain>
    </source>
</reference>
<feature type="domain" description="WxL Interacting Protein host binding" evidence="4">
    <location>
        <begin position="172"/>
        <end position="295"/>
    </location>
</feature>
<protein>
    <recommendedName>
        <fullName evidence="7">DUF3324 domain-containing protein</fullName>
    </recommendedName>
</protein>
<dbReference type="RefSeq" id="WP_088270403.1">
    <property type="nucleotide sequence ID" value="NZ_BMKI01000006.1"/>
</dbReference>
<keyword evidence="6" id="KW-1185">Reference proteome</keyword>
<dbReference type="Pfam" id="PF11797">
    <property type="entry name" value="WxLIP_HBD"/>
    <property type="match status" value="1"/>
</dbReference>
<evidence type="ECO:0000259" key="3">
    <source>
        <dbReference type="Pfam" id="PF06030"/>
    </source>
</evidence>
<evidence type="ECO:0000256" key="1">
    <source>
        <dbReference type="SAM" id="MobiDB-lite"/>
    </source>
</evidence>
<dbReference type="EMBL" id="BMKI01000006">
    <property type="protein sequence ID" value="GGC96275.1"/>
    <property type="molecule type" value="Genomic_DNA"/>
</dbReference>
<proteinExistence type="predicted"/>
<dbReference type="Pfam" id="PF06030">
    <property type="entry name" value="WxLIP_PGBD"/>
    <property type="match status" value="1"/>
</dbReference>
<keyword evidence="2" id="KW-0472">Membrane</keyword>
<dbReference type="InterPro" id="IPR021759">
    <property type="entry name" value="WxLIP_HBD"/>
</dbReference>
<evidence type="ECO:0000313" key="6">
    <source>
        <dbReference type="Proteomes" id="UP000630615"/>
    </source>
</evidence>
<feature type="region of interest" description="Disordered" evidence="1">
    <location>
        <begin position="340"/>
        <end position="378"/>
    </location>
</feature>
<name>A0ABQ1PFS8_9ENTE</name>
<comment type="caution">
    <text evidence="5">The sequence shown here is derived from an EMBL/GenBank/DDBJ whole genome shotgun (WGS) entry which is preliminary data.</text>
</comment>
<evidence type="ECO:0000313" key="5">
    <source>
        <dbReference type="EMBL" id="GGC96275.1"/>
    </source>
</evidence>
<accession>A0ABQ1PFS8</accession>